<evidence type="ECO:0000313" key="2">
    <source>
        <dbReference type="Proteomes" id="UP000246303"/>
    </source>
</evidence>
<dbReference type="EMBL" id="QHLZ01000014">
    <property type="protein sequence ID" value="PXA64170.1"/>
    <property type="molecule type" value="Genomic_DNA"/>
</dbReference>
<dbReference type="OrthoDB" id="4881511at2"/>
<proteinExistence type="predicted"/>
<sequence>MDQLRTKWLVLVFATCMPIAHVIMGLANTAKVSSLWQYLLAMVICLGLVVLLCVDMDSGAIPLKSAWLVVAGVVVMELLVTSVLPLGIHPGYAAWQNGAIQMLLVALTFRGRTSLAWLGMGAFAALDMRASLGHGLSLVDGLALVLTPIMWMVIATAVLMVLGRSRNNIAVYSEQSQKAALRLAWEEAHNIYRAQRLVELQEATRPALEAIACSKLTDEQRRELTFLEAGLRDQMRGRTLVTGGVPDAALAARKRGVKVDLLDDRKAPLPGAIAADVSRKLLEVLAQAQAGTVRVRALPVGEVPTVTFLAFDESADQFETYAEISVPHSEPDR</sequence>
<protein>
    <submittedName>
        <fullName evidence="1">Uncharacterized protein</fullName>
    </submittedName>
</protein>
<dbReference type="RefSeq" id="WP_110107413.1">
    <property type="nucleotide sequence ID" value="NZ_JACBZZ010000001.1"/>
</dbReference>
<dbReference type="Proteomes" id="UP000246303">
    <property type="component" value="Unassembled WGS sequence"/>
</dbReference>
<reference evidence="1 2" key="1">
    <citation type="submission" date="2018-05" db="EMBL/GenBank/DDBJ databases">
        <title>Genetic diversity of glacier-inhabiting Cryobacterium bacteria in China and description of Cryobacterium mengkeensis sp. nov. and Arthrobacter glacialis sp. nov.</title>
        <authorList>
            <person name="Liu Q."/>
            <person name="Xin Y.-H."/>
        </authorList>
    </citation>
    <scope>NUCLEOTIDE SEQUENCE [LARGE SCALE GENOMIC DNA]</scope>
    <source>
        <strain evidence="1 2">GP3</strain>
    </source>
</reference>
<keyword evidence="2" id="KW-1185">Reference proteome</keyword>
<organism evidence="1 2">
    <name type="scientific">Arthrobacter psychrochitiniphilus</name>
    <dbReference type="NCBI Taxonomy" id="291045"/>
    <lineage>
        <taxon>Bacteria</taxon>
        <taxon>Bacillati</taxon>
        <taxon>Actinomycetota</taxon>
        <taxon>Actinomycetes</taxon>
        <taxon>Micrococcales</taxon>
        <taxon>Micrococcaceae</taxon>
        <taxon>Arthrobacter</taxon>
    </lineage>
</organism>
<gene>
    <name evidence="1" type="ORF">CVS29_16215</name>
</gene>
<evidence type="ECO:0000313" key="1">
    <source>
        <dbReference type="EMBL" id="PXA64170.1"/>
    </source>
</evidence>
<dbReference type="AlphaFoldDB" id="A0A2V3DMN3"/>
<accession>A0A2V3DMN3</accession>
<name>A0A2V3DMN3_9MICC</name>
<comment type="caution">
    <text evidence="1">The sequence shown here is derived from an EMBL/GenBank/DDBJ whole genome shotgun (WGS) entry which is preliminary data.</text>
</comment>